<dbReference type="Gene3D" id="3.40.50.720">
    <property type="entry name" value="NAD(P)-binding Rossmann-like Domain"/>
    <property type="match status" value="1"/>
</dbReference>
<keyword evidence="2" id="KW-1185">Reference proteome</keyword>
<dbReference type="Proteomes" id="UP001595767">
    <property type="component" value="Unassembled WGS sequence"/>
</dbReference>
<name>A0ABV8LCG5_9NOCA</name>
<protein>
    <submittedName>
        <fullName evidence="1">Uncharacterized protein</fullName>
    </submittedName>
</protein>
<dbReference type="RefSeq" id="WP_378554366.1">
    <property type="nucleotide sequence ID" value="NZ_JBHSBA010000015.1"/>
</dbReference>
<accession>A0ABV8LCG5</accession>
<proteinExistence type="predicted"/>
<reference evidence="2" key="1">
    <citation type="journal article" date="2019" name="Int. J. Syst. Evol. Microbiol.">
        <title>The Global Catalogue of Microorganisms (GCM) 10K type strain sequencing project: providing services to taxonomists for standard genome sequencing and annotation.</title>
        <authorList>
            <consortium name="The Broad Institute Genomics Platform"/>
            <consortium name="The Broad Institute Genome Sequencing Center for Infectious Disease"/>
            <person name="Wu L."/>
            <person name="Ma J."/>
        </authorList>
    </citation>
    <scope>NUCLEOTIDE SEQUENCE [LARGE SCALE GENOMIC DNA]</scope>
    <source>
        <strain evidence="2">CGMCC 4.7204</strain>
    </source>
</reference>
<sequence>MNYREKRKRALTVVDAIVGAGGRASAIGADVSDPAAVRALADEIDPSPSHRRRPISQLITTLWWRDFSADAATTAW</sequence>
<dbReference type="EMBL" id="JBHSBA010000015">
    <property type="protein sequence ID" value="MFC4128591.1"/>
    <property type="molecule type" value="Genomic_DNA"/>
</dbReference>
<evidence type="ECO:0000313" key="2">
    <source>
        <dbReference type="Proteomes" id="UP001595767"/>
    </source>
</evidence>
<organism evidence="1 2">
    <name type="scientific">Nocardia rhizosphaerae</name>
    <dbReference type="NCBI Taxonomy" id="1691571"/>
    <lineage>
        <taxon>Bacteria</taxon>
        <taxon>Bacillati</taxon>
        <taxon>Actinomycetota</taxon>
        <taxon>Actinomycetes</taxon>
        <taxon>Mycobacteriales</taxon>
        <taxon>Nocardiaceae</taxon>
        <taxon>Nocardia</taxon>
    </lineage>
</organism>
<comment type="caution">
    <text evidence="1">The sequence shown here is derived from an EMBL/GenBank/DDBJ whole genome shotgun (WGS) entry which is preliminary data.</text>
</comment>
<gene>
    <name evidence="1" type="ORF">ACFOW8_27050</name>
</gene>
<evidence type="ECO:0000313" key="1">
    <source>
        <dbReference type="EMBL" id="MFC4128591.1"/>
    </source>
</evidence>